<sequence length="83" mass="9127">MGAGPTEAVLGFPHSPISHQSPPSIDPSSQPAVAPTLVDEIIYSFFLLNMQILIHITSAVQCKLAFFRLISLSRQFDVLTRFN</sequence>
<feature type="region of interest" description="Disordered" evidence="1">
    <location>
        <begin position="1"/>
        <end position="31"/>
    </location>
</feature>
<evidence type="ECO:0000313" key="3">
    <source>
        <dbReference type="Proteomes" id="UP000784294"/>
    </source>
</evidence>
<dbReference type="Proteomes" id="UP000784294">
    <property type="component" value="Unassembled WGS sequence"/>
</dbReference>
<keyword evidence="3" id="KW-1185">Reference proteome</keyword>
<evidence type="ECO:0000313" key="2">
    <source>
        <dbReference type="EMBL" id="VEL24491.1"/>
    </source>
</evidence>
<dbReference type="AlphaFoldDB" id="A0A3S5AIA9"/>
<protein>
    <submittedName>
        <fullName evidence="2">Uncharacterized protein</fullName>
    </submittedName>
</protein>
<gene>
    <name evidence="2" type="ORF">PXEA_LOCUS17931</name>
</gene>
<accession>A0A3S5AIA9</accession>
<organism evidence="2 3">
    <name type="scientific">Protopolystoma xenopodis</name>
    <dbReference type="NCBI Taxonomy" id="117903"/>
    <lineage>
        <taxon>Eukaryota</taxon>
        <taxon>Metazoa</taxon>
        <taxon>Spiralia</taxon>
        <taxon>Lophotrochozoa</taxon>
        <taxon>Platyhelminthes</taxon>
        <taxon>Monogenea</taxon>
        <taxon>Polyopisthocotylea</taxon>
        <taxon>Polystomatidea</taxon>
        <taxon>Polystomatidae</taxon>
        <taxon>Protopolystoma</taxon>
    </lineage>
</organism>
<feature type="compositionally biased region" description="Low complexity" evidence="1">
    <location>
        <begin position="13"/>
        <end position="31"/>
    </location>
</feature>
<reference evidence="2" key="1">
    <citation type="submission" date="2018-11" db="EMBL/GenBank/DDBJ databases">
        <authorList>
            <consortium name="Pathogen Informatics"/>
        </authorList>
    </citation>
    <scope>NUCLEOTIDE SEQUENCE</scope>
</reference>
<comment type="caution">
    <text evidence="2">The sequence shown here is derived from an EMBL/GenBank/DDBJ whole genome shotgun (WGS) entry which is preliminary data.</text>
</comment>
<evidence type="ECO:0000256" key="1">
    <source>
        <dbReference type="SAM" id="MobiDB-lite"/>
    </source>
</evidence>
<proteinExistence type="predicted"/>
<dbReference type="EMBL" id="CAAALY010068035">
    <property type="protein sequence ID" value="VEL24491.1"/>
    <property type="molecule type" value="Genomic_DNA"/>
</dbReference>
<name>A0A3S5AIA9_9PLAT</name>